<dbReference type="RefSeq" id="WP_203692127.1">
    <property type="nucleotide sequence ID" value="NZ_BAAALC010000025.1"/>
</dbReference>
<proteinExistence type="predicted"/>
<evidence type="ECO:0000313" key="2">
    <source>
        <dbReference type="Proteomes" id="UP000630887"/>
    </source>
</evidence>
<accession>A0A8J3KNC9</accession>
<reference evidence="1 2" key="1">
    <citation type="submission" date="2021-01" db="EMBL/GenBank/DDBJ databases">
        <title>Whole genome shotgun sequence of Catellatospora coxensis NBRC 107359.</title>
        <authorList>
            <person name="Komaki H."/>
            <person name="Tamura T."/>
        </authorList>
    </citation>
    <scope>NUCLEOTIDE SEQUENCE [LARGE SCALE GENOMIC DNA]</scope>
    <source>
        <strain evidence="1 2">NBRC 107359</strain>
    </source>
</reference>
<keyword evidence="2" id="KW-1185">Reference proteome</keyword>
<name>A0A8J3KNC9_9ACTN</name>
<comment type="caution">
    <text evidence="1">The sequence shown here is derived from an EMBL/GenBank/DDBJ whole genome shotgun (WGS) entry which is preliminary data.</text>
</comment>
<evidence type="ECO:0008006" key="3">
    <source>
        <dbReference type="Google" id="ProtNLM"/>
    </source>
</evidence>
<sequence length="75" mass="7801">MIELSRDAAAMVGDHAQVCIVPDANHLFSEPGALQQVAELAIGWFYLHMAPAAAAQLPQERSAAAGGRKACPGTT</sequence>
<organism evidence="1 2">
    <name type="scientific">Catellatospora coxensis</name>
    <dbReference type="NCBI Taxonomy" id="310354"/>
    <lineage>
        <taxon>Bacteria</taxon>
        <taxon>Bacillati</taxon>
        <taxon>Actinomycetota</taxon>
        <taxon>Actinomycetes</taxon>
        <taxon>Micromonosporales</taxon>
        <taxon>Micromonosporaceae</taxon>
        <taxon>Catellatospora</taxon>
    </lineage>
</organism>
<dbReference type="Gene3D" id="3.40.50.1820">
    <property type="entry name" value="alpha/beta hydrolase"/>
    <property type="match status" value="1"/>
</dbReference>
<dbReference type="InterPro" id="IPR029058">
    <property type="entry name" value="AB_hydrolase_fold"/>
</dbReference>
<dbReference type="Proteomes" id="UP000630887">
    <property type="component" value="Unassembled WGS sequence"/>
</dbReference>
<protein>
    <recommendedName>
        <fullName evidence="3">Dienelactone hydrolase family protein</fullName>
    </recommendedName>
</protein>
<evidence type="ECO:0000313" key="1">
    <source>
        <dbReference type="EMBL" id="GIG05708.1"/>
    </source>
</evidence>
<dbReference type="AlphaFoldDB" id="A0A8J3KNC9"/>
<dbReference type="EMBL" id="BONI01000016">
    <property type="protein sequence ID" value="GIG05708.1"/>
    <property type="molecule type" value="Genomic_DNA"/>
</dbReference>
<gene>
    <name evidence="1" type="ORF">Cco03nite_24080</name>
</gene>